<accession>A0ABD5VGN9</accession>
<organism evidence="3 4">
    <name type="scientific">Halorubellus litoreus</name>
    <dbReference type="NCBI Taxonomy" id="755308"/>
    <lineage>
        <taxon>Archaea</taxon>
        <taxon>Methanobacteriati</taxon>
        <taxon>Methanobacteriota</taxon>
        <taxon>Stenosarchaea group</taxon>
        <taxon>Halobacteria</taxon>
        <taxon>Halobacteriales</taxon>
        <taxon>Halorubellaceae</taxon>
        <taxon>Halorubellus</taxon>
    </lineage>
</organism>
<keyword evidence="4" id="KW-1185">Reference proteome</keyword>
<name>A0ABD5VGN9_9EURY</name>
<protein>
    <submittedName>
        <fullName evidence="3">NAD-binding protein</fullName>
    </submittedName>
</protein>
<dbReference type="Proteomes" id="UP001596395">
    <property type="component" value="Unassembled WGS sequence"/>
</dbReference>
<dbReference type="RefSeq" id="WP_336351604.1">
    <property type="nucleotide sequence ID" value="NZ_JAZAQL010000003.1"/>
</dbReference>
<dbReference type="SUPFAM" id="SSF51735">
    <property type="entry name" value="NAD(P)-binding Rossmann-fold domains"/>
    <property type="match status" value="1"/>
</dbReference>
<sequence length="159" mass="16708">MESQLPGTDPRQSDRPAAPVEPNVDDRYLVVGGGRRGRALADSLASHHTVVHVDTDPDAVADVANYDAAHVPDEAALVAQVVAHAAPTDPLVVLAPTDARTLLLVQRLRTTGAFERIYAALQDPRNAAAFAIPDVEVVCPGDAIAAAIATGRTNVHRDD</sequence>
<feature type="domain" description="RCK N-terminal" evidence="2">
    <location>
        <begin position="28"/>
        <end position="131"/>
    </location>
</feature>
<dbReference type="EMBL" id="JBHSXN010000003">
    <property type="protein sequence ID" value="MFC6954667.1"/>
    <property type="molecule type" value="Genomic_DNA"/>
</dbReference>
<evidence type="ECO:0000259" key="2">
    <source>
        <dbReference type="Pfam" id="PF02254"/>
    </source>
</evidence>
<dbReference type="Pfam" id="PF02254">
    <property type="entry name" value="TrkA_N"/>
    <property type="match status" value="1"/>
</dbReference>
<evidence type="ECO:0000256" key="1">
    <source>
        <dbReference type="SAM" id="MobiDB-lite"/>
    </source>
</evidence>
<proteinExistence type="predicted"/>
<evidence type="ECO:0000313" key="4">
    <source>
        <dbReference type="Proteomes" id="UP001596395"/>
    </source>
</evidence>
<dbReference type="InterPro" id="IPR003148">
    <property type="entry name" value="RCK_N"/>
</dbReference>
<reference evidence="3 4" key="1">
    <citation type="journal article" date="2019" name="Int. J. Syst. Evol. Microbiol.">
        <title>The Global Catalogue of Microorganisms (GCM) 10K type strain sequencing project: providing services to taxonomists for standard genome sequencing and annotation.</title>
        <authorList>
            <consortium name="The Broad Institute Genomics Platform"/>
            <consortium name="The Broad Institute Genome Sequencing Center for Infectious Disease"/>
            <person name="Wu L."/>
            <person name="Ma J."/>
        </authorList>
    </citation>
    <scope>NUCLEOTIDE SEQUENCE [LARGE SCALE GENOMIC DNA]</scope>
    <source>
        <strain evidence="3 4">GX26</strain>
    </source>
</reference>
<dbReference type="Gene3D" id="3.40.50.720">
    <property type="entry name" value="NAD(P)-binding Rossmann-like Domain"/>
    <property type="match status" value="1"/>
</dbReference>
<dbReference type="AlphaFoldDB" id="A0ABD5VGN9"/>
<comment type="caution">
    <text evidence="3">The sequence shown here is derived from an EMBL/GenBank/DDBJ whole genome shotgun (WGS) entry which is preliminary data.</text>
</comment>
<feature type="region of interest" description="Disordered" evidence="1">
    <location>
        <begin position="1"/>
        <end position="25"/>
    </location>
</feature>
<gene>
    <name evidence="3" type="ORF">ACFQGB_17515</name>
</gene>
<dbReference type="InterPro" id="IPR036291">
    <property type="entry name" value="NAD(P)-bd_dom_sf"/>
</dbReference>
<evidence type="ECO:0000313" key="3">
    <source>
        <dbReference type="EMBL" id="MFC6954667.1"/>
    </source>
</evidence>